<dbReference type="Pfam" id="PF05699">
    <property type="entry name" value="Dimer_Tnp_hAT"/>
    <property type="match status" value="1"/>
</dbReference>
<dbReference type="InterPro" id="IPR012337">
    <property type="entry name" value="RNaseH-like_sf"/>
</dbReference>
<protein>
    <submittedName>
        <fullName evidence="7">Ribonuclease H-like domain-containing protein</fullName>
    </submittedName>
</protein>
<dbReference type="PANTHER" id="PTHR46481:SF10">
    <property type="entry name" value="ZINC FINGER BED DOMAIN-CONTAINING PROTEIN 39"/>
    <property type="match status" value="1"/>
</dbReference>
<reference evidence="7 8" key="1">
    <citation type="journal article" date="2018" name="New Phytol.">
        <title>Phylogenomics of Endogonaceae and evolution of mycorrhizas within Mucoromycota.</title>
        <authorList>
            <person name="Chang Y."/>
            <person name="Desiro A."/>
            <person name="Na H."/>
            <person name="Sandor L."/>
            <person name="Lipzen A."/>
            <person name="Clum A."/>
            <person name="Barry K."/>
            <person name="Grigoriev I.V."/>
            <person name="Martin F.M."/>
            <person name="Stajich J.E."/>
            <person name="Smith M.E."/>
            <person name="Bonito G."/>
            <person name="Spatafora J.W."/>
        </authorList>
    </citation>
    <scope>NUCLEOTIDE SEQUENCE [LARGE SCALE GENOMIC DNA]</scope>
    <source>
        <strain evidence="7 8">GMNB39</strain>
    </source>
</reference>
<dbReference type="OrthoDB" id="2448202at2759"/>
<evidence type="ECO:0000256" key="1">
    <source>
        <dbReference type="ARBA" id="ARBA00004123"/>
    </source>
</evidence>
<dbReference type="Proteomes" id="UP000268093">
    <property type="component" value="Unassembled WGS sequence"/>
</dbReference>
<dbReference type="GO" id="GO:0008270">
    <property type="term" value="F:zinc ion binding"/>
    <property type="evidence" value="ECO:0007669"/>
    <property type="project" value="UniProtKB-KW"/>
</dbReference>
<keyword evidence="8" id="KW-1185">Reference proteome</keyword>
<dbReference type="PANTHER" id="PTHR46481">
    <property type="entry name" value="ZINC FINGER BED DOMAIN-CONTAINING PROTEIN 4"/>
    <property type="match status" value="1"/>
</dbReference>
<accession>A0A432ZYX5</accession>
<feature type="non-terminal residue" evidence="7">
    <location>
        <position position="1"/>
    </location>
</feature>
<evidence type="ECO:0000256" key="4">
    <source>
        <dbReference type="ARBA" id="ARBA00022833"/>
    </source>
</evidence>
<evidence type="ECO:0000256" key="5">
    <source>
        <dbReference type="ARBA" id="ARBA00023242"/>
    </source>
</evidence>
<evidence type="ECO:0000259" key="6">
    <source>
        <dbReference type="Pfam" id="PF05699"/>
    </source>
</evidence>
<evidence type="ECO:0000256" key="3">
    <source>
        <dbReference type="ARBA" id="ARBA00022771"/>
    </source>
</evidence>
<proteinExistence type="predicted"/>
<keyword evidence="2" id="KW-0479">Metal-binding</keyword>
<comment type="caution">
    <text evidence="7">The sequence shown here is derived from an EMBL/GenBank/DDBJ whole genome shotgun (WGS) entry which is preliminary data.</text>
</comment>
<dbReference type="GO" id="GO:0046983">
    <property type="term" value="F:protein dimerization activity"/>
    <property type="evidence" value="ECO:0007669"/>
    <property type="project" value="InterPro"/>
</dbReference>
<keyword evidence="5" id="KW-0539">Nucleus</keyword>
<name>A0A432ZYX5_9FUNG</name>
<dbReference type="SUPFAM" id="SSF53098">
    <property type="entry name" value="Ribonuclease H-like"/>
    <property type="match status" value="1"/>
</dbReference>
<keyword evidence="3" id="KW-0863">Zinc-finger</keyword>
<dbReference type="InterPro" id="IPR008906">
    <property type="entry name" value="HATC_C_dom"/>
</dbReference>
<sequence>CSGHVLHLVVQEGYKINSNFSDQPLNKLCQCISTIHRSPKLIQELQKLCEHSEEKFHKPAIDIITCWTSTYHMVDIALGQCKALDMLIANAEHGSILKENSFTDKDWEEISRDYNQLKMFFKASEILIAENYPTLNLVHSIYVRLINKLNAQSTDQSKNMAEKLHNYWMKLPIESSLATILDPHIKINSNLYQKNIRKTDIVKNQKAYFNLLKKHAKIYTESIPRQVEILLSKKTAFEEFLDLTEELKSTSELVDAINVDQEIKLYFDTPIADQRVKPLDWWKSHEKEFPTLAAMARDWLAITASSVPCESLFSIAGNTITANRNRLHPETARALLCLKSWWNFDKNLNN</sequence>
<feature type="domain" description="HAT C-terminal dimerisation" evidence="6">
    <location>
        <begin position="263"/>
        <end position="341"/>
    </location>
</feature>
<evidence type="ECO:0000256" key="2">
    <source>
        <dbReference type="ARBA" id="ARBA00022723"/>
    </source>
</evidence>
<evidence type="ECO:0000313" key="8">
    <source>
        <dbReference type="Proteomes" id="UP000268093"/>
    </source>
</evidence>
<dbReference type="GO" id="GO:0005634">
    <property type="term" value="C:nucleus"/>
    <property type="evidence" value="ECO:0007669"/>
    <property type="project" value="UniProtKB-SubCell"/>
</dbReference>
<organism evidence="7 8">
    <name type="scientific">Jimgerdemannia flammicorona</name>
    <dbReference type="NCBI Taxonomy" id="994334"/>
    <lineage>
        <taxon>Eukaryota</taxon>
        <taxon>Fungi</taxon>
        <taxon>Fungi incertae sedis</taxon>
        <taxon>Mucoromycota</taxon>
        <taxon>Mucoromycotina</taxon>
        <taxon>Endogonomycetes</taxon>
        <taxon>Endogonales</taxon>
        <taxon>Endogonaceae</taxon>
        <taxon>Jimgerdemannia</taxon>
    </lineage>
</organism>
<gene>
    <name evidence="7" type="ORF">BC936DRAFT_143474</name>
</gene>
<dbReference type="EMBL" id="RBNI01027032">
    <property type="protein sequence ID" value="RUO95668.1"/>
    <property type="molecule type" value="Genomic_DNA"/>
</dbReference>
<dbReference type="AlphaFoldDB" id="A0A432ZYX5"/>
<comment type="subcellular location">
    <subcellularLocation>
        <location evidence="1">Nucleus</location>
    </subcellularLocation>
</comment>
<keyword evidence="4" id="KW-0862">Zinc</keyword>
<evidence type="ECO:0000313" key="7">
    <source>
        <dbReference type="EMBL" id="RUO95668.1"/>
    </source>
</evidence>
<dbReference type="InterPro" id="IPR052035">
    <property type="entry name" value="ZnF_BED_domain_contain"/>
</dbReference>